<evidence type="ECO:0000313" key="3">
    <source>
        <dbReference type="Proteomes" id="UP000028545"/>
    </source>
</evidence>
<dbReference type="RefSeq" id="XP_016643036.1">
    <property type="nucleotide sequence ID" value="XM_016787361.1"/>
</dbReference>
<dbReference type="HOGENOM" id="CLU_430923_0_0_1"/>
<accession>A0A084G7C5</accession>
<comment type="caution">
    <text evidence="2">The sequence shown here is derived from an EMBL/GenBank/DDBJ whole genome shotgun (WGS) entry which is preliminary data.</text>
</comment>
<dbReference type="Proteomes" id="UP000028545">
    <property type="component" value="Unassembled WGS sequence"/>
</dbReference>
<evidence type="ECO:0000256" key="1">
    <source>
        <dbReference type="SAM" id="MobiDB-lite"/>
    </source>
</evidence>
<gene>
    <name evidence="2" type="ORF">SAPIO_CDS4926</name>
</gene>
<feature type="region of interest" description="Disordered" evidence="1">
    <location>
        <begin position="527"/>
        <end position="566"/>
    </location>
</feature>
<name>A0A084G7C5_PSEDA</name>
<protein>
    <submittedName>
        <fullName evidence="2">Uncharacterized protein</fullName>
    </submittedName>
</protein>
<dbReference type="PANTHER" id="PTHR35391">
    <property type="entry name" value="C2H2-TYPE DOMAIN-CONTAINING PROTEIN-RELATED"/>
    <property type="match status" value="1"/>
</dbReference>
<proteinExistence type="predicted"/>
<reference evidence="2 3" key="1">
    <citation type="journal article" date="2014" name="Genome Announc.">
        <title>Draft genome sequence of the pathogenic fungus Scedosporium apiospermum.</title>
        <authorList>
            <person name="Vandeputte P."/>
            <person name="Ghamrawi S."/>
            <person name="Rechenmann M."/>
            <person name="Iltis A."/>
            <person name="Giraud S."/>
            <person name="Fleury M."/>
            <person name="Thornton C."/>
            <person name="Delhaes L."/>
            <person name="Meyer W."/>
            <person name="Papon N."/>
            <person name="Bouchara J.P."/>
        </authorList>
    </citation>
    <scope>NUCLEOTIDE SEQUENCE [LARGE SCALE GENOMIC DNA]</scope>
    <source>
        <strain evidence="2 3">IHEM 14462</strain>
    </source>
</reference>
<dbReference type="PANTHER" id="PTHR35391:SF7">
    <property type="entry name" value="C2H2-TYPE DOMAIN-CONTAINING PROTEIN"/>
    <property type="match status" value="1"/>
</dbReference>
<keyword evidence="3" id="KW-1185">Reference proteome</keyword>
<dbReference type="AlphaFoldDB" id="A0A084G7C5"/>
<feature type="region of interest" description="Disordered" evidence="1">
    <location>
        <begin position="385"/>
        <end position="412"/>
    </location>
</feature>
<feature type="region of interest" description="Disordered" evidence="1">
    <location>
        <begin position="612"/>
        <end position="635"/>
    </location>
</feature>
<organism evidence="2 3">
    <name type="scientific">Pseudallescheria apiosperma</name>
    <name type="common">Scedosporium apiospermum</name>
    <dbReference type="NCBI Taxonomy" id="563466"/>
    <lineage>
        <taxon>Eukaryota</taxon>
        <taxon>Fungi</taxon>
        <taxon>Dikarya</taxon>
        <taxon>Ascomycota</taxon>
        <taxon>Pezizomycotina</taxon>
        <taxon>Sordariomycetes</taxon>
        <taxon>Hypocreomycetidae</taxon>
        <taxon>Microascales</taxon>
        <taxon>Microascaceae</taxon>
        <taxon>Scedosporium</taxon>
    </lineage>
</organism>
<feature type="region of interest" description="Disordered" evidence="1">
    <location>
        <begin position="446"/>
        <end position="495"/>
    </location>
</feature>
<sequence>MADSHEIYNLGRLCEGAFHDLLSDRSLASFPIVDVLYQHFQQWASYLGVFAEESISLDSRLRTSDSLRTLVLQLLEITKRNLIRTMAIENEKTGSKSPASLIESMDRRTSENVSSPLVETLQALEAALDSLHRLGVAMRQTSSSNLTQRIVAFIDKEDDGDLQDLICFRLKHKLMASARNQGKDTGPPLSLCKQLAVSISFRYFRIRRHVDEDLKLYACISEQCLEPPQLFSRFDDWCRHMDQVHSPRWAETVHGIPFWCCDTNHEVLNFDDEAAFDRHVMEQHPEYDTQSDITLLKEWCRIRRDRPPYTCPICGCVPREIALIAPWLVEEDSFNELPKRKAKRPVQIRGDLDADFRRKLSLHVACHIKELGFMSIIYLDDGSDDGSGAGQRPSTLLDEEWGFPPSPSDLQDLDPDFEGYNESFIPKPLDENIFELDWARVMTLRPSEPIKPPDQIPSENEDSLQEKPAENALDFPSKSVEDAKQSSHSRRKGKGRKHQIWSAWGEWIWSKTYSRYYRQRQDNLGNIETAWGPEEPDVRGEHGEPDEVHSDQPSTLRSDDEGDTATYEGYASVAEHPHIAGPPNKDPEILDPIGSVLDEDFELMYDSVDADWEQRTFRKRRRPGPEVQEGKAEGR</sequence>
<dbReference type="EMBL" id="JOWA01000095">
    <property type="protein sequence ID" value="KEZ43237.1"/>
    <property type="molecule type" value="Genomic_DNA"/>
</dbReference>
<evidence type="ECO:0000313" key="2">
    <source>
        <dbReference type="EMBL" id="KEZ43237.1"/>
    </source>
</evidence>
<dbReference type="GeneID" id="27723998"/>
<dbReference type="VEuPathDB" id="FungiDB:SAPIO_CDS4926"/>
<dbReference type="KEGG" id="sapo:SAPIO_CDS4926"/>
<feature type="compositionally biased region" description="Basic and acidic residues" evidence="1">
    <location>
        <begin position="536"/>
        <end position="550"/>
    </location>
</feature>
<dbReference type="OrthoDB" id="5986190at2759"/>